<accession>A0A917IP32</accession>
<proteinExistence type="predicted"/>
<reference evidence="2" key="2">
    <citation type="submission" date="2020-09" db="EMBL/GenBank/DDBJ databases">
        <authorList>
            <person name="Sun Q."/>
            <person name="Zhou Y."/>
        </authorList>
    </citation>
    <scope>NUCLEOTIDE SEQUENCE</scope>
    <source>
        <strain evidence="2">CGMCC 1.15290</strain>
    </source>
</reference>
<evidence type="ECO:0000313" key="2">
    <source>
        <dbReference type="EMBL" id="GGH59625.1"/>
    </source>
</evidence>
<dbReference type="EMBL" id="BMIB01000001">
    <property type="protein sequence ID" value="GGH59625.1"/>
    <property type="molecule type" value="Genomic_DNA"/>
</dbReference>
<evidence type="ECO:0000313" key="3">
    <source>
        <dbReference type="Proteomes" id="UP000627292"/>
    </source>
</evidence>
<organism evidence="2 3">
    <name type="scientific">Filimonas zeae</name>
    <dbReference type="NCBI Taxonomy" id="1737353"/>
    <lineage>
        <taxon>Bacteria</taxon>
        <taxon>Pseudomonadati</taxon>
        <taxon>Bacteroidota</taxon>
        <taxon>Chitinophagia</taxon>
        <taxon>Chitinophagales</taxon>
        <taxon>Chitinophagaceae</taxon>
        <taxon>Filimonas</taxon>
    </lineage>
</organism>
<keyword evidence="3" id="KW-1185">Reference proteome</keyword>
<keyword evidence="1" id="KW-0812">Transmembrane</keyword>
<name>A0A917IP32_9BACT</name>
<keyword evidence="1" id="KW-0472">Membrane</keyword>
<dbReference type="Proteomes" id="UP000627292">
    <property type="component" value="Unassembled WGS sequence"/>
</dbReference>
<protein>
    <submittedName>
        <fullName evidence="2">Uncharacterized protein</fullName>
    </submittedName>
</protein>
<reference evidence="2" key="1">
    <citation type="journal article" date="2014" name="Int. J. Syst. Evol. Microbiol.">
        <title>Complete genome sequence of Corynebacterium casei LMG S-19264T (=DSM 44701T), isolated from a smear-ripened cheese.</title>
        <authorList>
            <consortium name="US DOE Joint Genome Institute (JGI-PGF)"/>
            <person name="Walter F."/>
            <person name="Albersmeier A."/>
            <person name="Kalinowski J."/>
            <person name="Ruckert C."/>
        </authorList>
    </citation>
    <scope>NUCLEOTIDE SEQUENCE</scope>
    <source>
        <strain evidence="2">CGMCC 1.15290</strain>
    </source>
</reference>
<feature type="transmembrane region" description="Helical" evidence="1">
    <location>
        <begin position="35"/>
        <end position="68"/>
    </location>
</feature>
<dbReference type="AlphaFoldDB" id="A0A917IP32"/>
<dbReference type="RefSeq" id="WP_188950546.1">
    <property type="nucleotide sequence ID" value="NZ_BMIB01000001.1"/>
</dbReference>
<evidence type="ECO:0000256" key="1">
    <source>
        <dbReference type="SAM" id="Phobius"/>
    </source>
</evidence>
<gene>
    <name evidence="2" type="ORF">GCM10011379_06600</name>
</gene>
<keyword evidence="1" id="KW-1133">Transmembrane helix</keyword>
<comment type="caution">
    <text evidence="2">The sequence shown here is derived from an EMBL/GenBank/DDBJ whole genome shotgun (WGS) entry which is preliminary data.</text>
</comment>
<sequence>MMRSNTEKSNLKIKKRGFESEGPAKDVKAVLVINWVFTIALVMLLLLGCCMVNGGAGASLQLLLCLILRAI</sequence>